<evidence type="ECO:0000256" key="1">
    <source>
        <dbReference type="ARBA" id="ARBA00004922"/>
    </source>
</evidence>
<feature type="signal peptide" evidence="5">
    <location>
        <begin position="1"/>
        <end position="27"/>
    </location>
</feature>
<dbReference type="Gene3D" id="1.25.40.10">
    <property type="entry name" value="Tetratricopeptide repeat domain"/>
    <property type="match status" value="1"/>
</dbReference>
<keyword evidence="2" id="KW-0328">Glycosyltransferase</keyword>
<feature type="repeat" description="TPR" evidence="4">
    <location>
        <begin position="175"/>
        <end position="208"/>
    </location>
</feature>
<keyword evidence="3" id="KW-0808">Transferase</keyword>
<name>A0A517QPW3_9PLAN</name>
<dbReference type="AlphaFoldDB" id="A0A517QPW3"/>
<feature type="chain" id="PRO_5021802477" evidence="5">
    <location>
        <begin position="28"/>
        <end position="244"/>
    </location>
</feature>
<evidence type="ECO:0000256" key="2">
    <source>
        <dbReference type="ARBA" id="ARBA00022676"/>
    </source>
</evidence>
<evidence type="ECO:0000256" key="5">
    <source>
        <dbReference type="SAM" id="SignalP"/>
    </source>
</evidence>
<evidence type="ECO:0000313" key="6">
    <source>
        <dbReference type="EMBL" id="QDT33652.1"/>
    </source>
</evidence>
<evidence type="ECO:0000256" key="4">
    <source>
        <dbReference type="PROSITE-ProRule" id="PRU00339"/>
    </source>
</evidence>
<dbReference type="Pfam" id="PF13428">
    <property type="entry name" value="TPR_14"/>
    <property type="match status" value="1"/>
</dbReference>
<accession>A0A517QPW3</accession>
<sequence precursor="true">MSKDRTKSLLAASLCAAIVLASGCASKGIPLTASAKKSTAKELDMQYSMARAHEQEGKLAEAHQLYESIYQANPDSSEVCHRLGVVKVRIGKTTEGITYLMEADALSPNDAKIKSDLGYAHILQGEFDIAEGFLRDSLNLNPTDMRSVNNLALSVGHQGRMEESFTIYRSVMSDAEAHANIGFVYSEQGNAEMAMRHYDIALDKDPSLKSAAEALVQMNEIQTQVIASQKKMNESGIQLTNGEM</sequence>
<dbReference type="InterPro" id="IPR011990">
    <property type="entry name" value="TPR-like_helical_dom_sf"/>
</dbReference>
<dbReference type="SMART" id="SM00028">
    <property type="entry name" value="TPR"/>
    <property type="match status" value="4"/>
</dbReference>
<reference evidence="6 7" key="1">
    <citation type="submission" date="2019-02" db="EMBL/GenBank/DDBJ databases">
        <title>Deep-cultivation of Planctomycetes and their phenomic and genomic characterization uncovers novel biology.</title>
        <authorList>
            <person name="Wiegand S."/>
            <person name="Jogler M."/>
            <person name="Boedeker C."/>
            <person name="Pinto D."/>
            <person name="Vollmers J."/>
            <person name="Rivas-Marin E."/>
            <person name="Kohn T."/>
            <person name="Peeters S.H."/>
            <person name="Heuer A."/>
            <person name="Rast P."/>
            <person name="Oberbeckmann S."/>
            <person name="Bunk B."/>
            <person name="Jeske O."/>
            <person name="Meyerdierks A."/>
            <person name="Storesund J.E."/>
            <person name="Kallscheuer N."/>
            <person name="Luecker S."/>
            <person name="Lage O.M."/>
            <person name="Pohl T."/>
            <person name="Merkel B.J."/>
            <person name="Hornburger P."/>
            <person name="Mueller R.-W."/>
            <person name="Bruemmer F."/>
            <person name="Labrenz M."/>
            <person name="Spormann A.M."/>
            <person name="Op den Camp H."/>
            <person name="Overmann J."/>
            <person name="Amann R."/>
            <person name="Jetten M.S.M."/>
            <person name="Mascher T."/>
            <person name="Medema M.H."/>
            <person name="Devos D.P."/>
            <person name="Kaster A.-K."/>
            <person name="Ovreas L."/>
            <person name="Rohde M."/>
            <person name="Galperin M.Y."/>
            <person name="Jogler C."/>
        </authorList>
    </citation>
    <scope>NUCLEOTIDE SEQUENCE [LARGE SCALE GENOMIC DNA]</scope>
    <source>
        <strain evidence="6 7">Mal48</strain>
    </source>
</reference>
<keyword evidence="7" id="KW-1185">Reference proteome</keyword>
<dbReference type="PANTHER" id="PTHR44835:SF1">
    <property type="entry name" value="PROTEIN O-GLCNAC TRANSFERASE"/>
    <property type="match status" value="1"/>
</dbReference>
<dbReference type="InterPro" id="IPR051939">
    <property type="entry name" value="Glycosyltr_41/O-GlcNAc_trsf"/>
</dbReference>
<dbReference type="EMBL" id="CP036267">
    <property type="protein sequence ID" value="QDT33652.1"/>
    <property type="molecule type" value="Genomic_DNA"/>
</dbReference>
<dbReference type="Proteomes" id="UP000315724">
    <property type="component" value="Chromosome"/>
</dbReference>
<dbReference type="PROSITE" id="PS51257">
    <property type="entry name" value="PROKAR_LIPOPROTEIN"/>
    <property type="match status" value="1"/>
</dbReference>
<proteinExistence type="predicted"/>
<comment type="pathway">
    <text evidence="1">Protein modification; protein glycosylation.</text>
</comment>
<dbReference type="RefSeq" id="WP_145200269.1">
    <property type="nucleotide sequence ID" value="NZ_CP036267.1"/>
</dbReference>
<protein>
    <submittedName>
        <fullName evidence="6">Photosystem I assembly protein Ycf3</fullName>
    </submittedName>
</protein>
<dbReference type="PROSITE" id="PS50005">
    <property type="entry name" value="TPR"/>
    <property type="match status" value="2"/>
</dbReference>
<dbReference type="PANTHER" id="PTHR44835">
    <property type="entry name" value="UDP-N-ACETYLGLUCOSAMINE--PEPTIDE N-ACETYLGLUCOSAMINYLTRANSFERASE SPINDLY-RELATED"/>
    <property type="match status" value="1"/>
</dbReference>
<dbReference type="OrthoDB" id="215821at2"/>
<keyword evidence="4" id="KW-0802">TPR repeat</keyword>
<dbReference type="GO" id="GO:0016757">
    <property type="term" value="F:glycosyltransferase activity"/>
    <property type="evidence" value="ECO:0007669"/>
    <property type="project" value="UniProtKB-KW"/>
</dbReference>
<dbReference type="SUPFAM" id="SSF48452">
    <property type="entry name" value="TPR-like"/>
    <property type="match status" value="1"/>
</dbReference>
<dbReference type="KEGG" id="tpol:Mal48_29060"/>
<evidence type="ECO:0000256" key="3">
    <source>
        <dbReference type="ARBA" id="ARBA00022679"/>
    </source>
</evidence>
<dbReference type="InterPro" id="IPR019734">
    <property type="entry name" value="TPR_rpt"/>
</dbReference>
<evidence type="ECO:0000313" key="7">
    <source>
        <dbReference type="Proteomes" id="UP000315724"/>
    </source>
</evidence>
<organism evidence="6 7">
    <name type="scientific">Thalassoglobus polymorphus</name>
    <dbReference type="NCBI Taxonomy" id="2527994"/>
    <lineage>
        <taxon>Bacteria</taxon>
        <taxon>Pseudomonadati</taxon>
        <taxon>Planctomycetota</taxon>
        <taxon>Planctomycetia</taxon>
        <taxon>Planctomycetales</taxon>
        <taxon>Planctomycetaceae</taxon>
        <taxon>Thalassoglobus</taxon>
    </lineage>
</organism>
<gene>
    <name evidence="6" type="ORF">Mal48_29060</name>
</gene>
<keyword evidence="5" id="KW-0732">Signal</keyword>
<feature type="repeat" description="TPR" evidence="4">
    <location>
        <begin position="111"/>
        <end position="144"/>
    </location>
</feature>